<evidence type="ECO:0000313" key="1">
    <source>
        <dbReference type="EMBL" id="KAI0030558.1"/>
    </source>
</evidence>
<organism evidence="1 2">
    <name type="scientific">Vararia minispora EC-137</name>
    <dbReference type="NCBI Taxonomy" id="1314806"/>
    <lineage>
        <taxon>Eukaryota</taxon>
        <taxon>Fungi</taxon>
        <taxon>Dikarya</taxon>
        <taxon>Basidiomycota</taxon>
        <taxon>Agaricomycotina</taxon>
        <taxon>Agaricomycetes</taxon>
        <taxon>Russulales</taxon>
        <taxon>Lachnocladiaceae</taxon>
        <taxon>Vararia</taxon>
    </lineage>
</organism>
<accession>A0ACB8QG38</accession>
<gene>
    <name evidence="1" type="ORF">K488DRAFT_72072</name>
</gene>
<evidence type="ECO:0000313" key="2">
    <source>
        <dbReference type="Proteomes" id="UP000814128"/>
    </source>
</evidence>
<keyword evidence="2" id="KW-1185">Reference proteome</keyword>
<dbReference type="Proteomes" id="UP000814128">
    <property type="component" value="Unassembled WGS sequence"/>
</dbReference>
<comment type="caution">
    <text evidence="1">The sequence shown here is derived from an EMBL/GenBank/DDBJ whole genome shotgun (WGS) entry which is preliminary data.</text>
</comment>
<reference evidence="1" key="1">
    <citation type="submission" date="2021-02" db="EMBL/GenBank/DDBJ databases">
        <authorList>
            <consortium name="DOE Joint Genome Institute"/>
            <person name="Ahrendt S."/>
            <person name="Looney B.P."/>
            <person name="Miyauchi S."/>
            <person name="Morin E."/>
            <person name="Drula E."/>
            <person name="Courty P.E."/>
            <person name="Chicoki N."/>
            <person name="Fauchery L."/>
            <person name="Kohler A."/>
            <person name="Kuo A."/>
            <person name="Labutti K."/>
            <person name="Pangilinan J."/>
            <person name="Lipzen A."/>
            <person name="Riley R."/>
            <person name="Andreopoulos W."/>
            <person name="He G."/>
            <person name="Johnson J."/>
            <person name="Barry K.W."/>
            <person name="Grigoriev I.V."/>
            <person name="Nagy L."/>
            <person name="Hibbett D."/>
            <person name="Henrissat B."/>
            <person name="Matheny P.B."/>
            <person name="Labbe J."/>
            <person name="Martin F."/>
        </authorList>
    </citation>
    <scope>NUCLEOTIDE SEQUENCE</scope>
    <source>
        <strain evidence="1">EC-137</strain>
    </source>
</reference>
<reference evidence="1" key="2">
    <citation type="journal article" date="2022" name="New Phytol.">
        <title>Evolutionary transition to the ectomycorrhizal habit in the genomes of a hyperdiverse lineage of mushroom-forming fungi.</title>
        <authorList>
            <person name="Looney B."/>
            <person name="Miyauchi S."/>
            <person name="Morin E."/>
            <person name="Drula E."/>
            <person name="Courty P.E."/>
            <person name="Kohler A."/>
            <person name="Kuo A."/>
            <person name="LaButti K."/>
            <person name="Pangilinan J."/>
            <person name="Lipzen A."/>
            <person name="Riley R."/>
            <person name="Andreopoulos W."/>
            <person name="He G."/>
            <person name="Johnson J."/>
            <person name="Nolan M."/>
            <person name="Tritt A."/>
            <person name="Barry K.W."/>
            <person name="Grigoriev I.V."/>
            <person name="Nagy L.G."/>
            <person name="Hibbett D."/>
            <person name="Henrissat B."/>
            <person name="Matheny P.B."/>
            <person name="Labbe J."/>
            <person name="Martin F.M."/>
        </authorList>
    </citation>
    <scope>NUCLEOTIDE SEQUENCE</scope>
    <source>
        <strain evidence="1">EC-137</strain>
    </source>
</reference>
<dbReference type="EMBL" id="MU273615">
    <property type="protein sequence ID" value="KAI0030558.1"/>
    <property type="molecule type" value="Genomic_DNA"/>
</dbReference>
<sequence length="163" mass="18658">MLQKAFPAQLAPSPDRLLQPPVLRFGWAVELSRLREVVQREFPDAVFHAVRKGDFEENSGINEDDLMNDPVDEDREKEMGDEKEEEDEDEDDAQSGFDSMITPDITGTLYRRNAIDRIAKRFGVEDPSAINFLWMRDANCVPKMAISVGSNYTKNTTRLTMSW</sequence>
<proteinExistence type="predicted"/>
<name>A0ACB8QG38_9AGAM</name>
<protein>
    <submittedName>
        <fullName evidence="1">Uncharacterized protein</fullName>
    </submittedName>
</protein>